<keyword evidence="2" id="KW-1185">Reference proteome</keyword>
<gene>
    <name evidence="1" type="ORF">DUI87_14063</name>
</gene>
<dbReference type="STRING" id="333673.A0A3M0K7C7"/>
<proteinExistence type="predicted"/>
<organism evidence="1 2">
    <name type="scientific">Hirundo rustica rustica</name>
    <dbReference type="NCBI Taxonomy" id="333673"/>
    <lineage>
        <taxon>Eukaryota</taxon>
        <taxon>Metazoa</taxon>
        <taxon>Chordata</taxon>
        <taxon>Craniata</taxon>
        <taxon>Vertebrata</taxon>
        <taxon>Euteleostomi</taxon>
        <taxon>Archelosauria</taxon>
        <taxon>Archosauria</taxon>
        <taxon>Dinosauria</taxon>
        <taxon>Saurischia</taxon>
        <taxon>Theropoda</taxon>
        <taxon>Coelurosauria</taxon>
        <taxon>Aves</taxon>
        <taxon>Neognathae</taxon>
        <taxon>Neoaves</taxon>
        <taxon>Telluraves</taxon>
        <taxon>Australaves</taxon>
        <taxon>Passeriformes</taxon>
        <taxon>Sylvioidea</taxon>
        <taxon>Hirundinidae</taxon>
        <taxon>Hirundo</taxon>
    </lineage>
</organism>
<protein>
    <submittedName>
        <fullName evidence="1">Uncharacterized protein</fullName>
    </submittedName>
</protein>
<comment type="caution">
    <text evidence="1">The sequence shown here is derived from an EMBL/GenBank/DDBJ whole genome shotgun (WGS) entry which is preliminary data.</text>
</comment>
<name>A0A3M0K7C7_HIRRU</name>
<dbReference type="OrthoDB" id="2152335at2759"/>
<dbReference type="EMBL" id="QRBI01000116">
    <property type="protein sequence ID" value="RMC09058.1"/>
    <property type="molecule type" value="Genomic_DNA"/>
</dbReference>
<dbReference type="AlphaFoldDB" id="A0A3M0K7C7"/>
<reference evidence="1 2" key="1">
    <citation type="submission" date="2018-07" db="EMBL/GenBank/DDBJ databases">
        <title>A high quality draft genome assembly of the barn swallow (H. rustica rustica).</title>
        <authorList>
            <person name="Formenti G."/>
            <person name="Chiara M."/>
            <person name="Poveda L."/>
            <person name="Francoijs K.-J."/>
            <person name="Bonisoli-Alquati A."/>
            <person name="Canova L."/>
            <person name="Gianfranceschi L."/>
            <person name="Horner D.S."/>
            <person name="Saino N."/>
        </authorList>
    </citation>
    <scope>NUCLEOTIDE SEQUENCE [LARGE SCALE GENOMIC DNA]</scope>
    <source>
        <strain evidence="1">Chelidonia</strain>
        <tissue evidence="1">Blood</tissue>
    </source>
</reference>
<evidence type="ECO:0000313" key="2">
    <source>
        <dbReference type="Proteomes" id="UP000269221"/>
    </source>
</evidence>
<sequence>MSAAQCLKHEWLRDLPAKARQCQLRLKSQLLLQSYMAHRKWKVEEISEYVCQACVSLCETFTTPGDGHEAVAGGLSVSNFYPCFIT</sequence>
<dbReference type="Proteomes" id="UP000269221">
    <property type="component" value="Unassembled WGS sequence"/>
</dbReference>
<evidence type="ECO:0000313" key="1">
    <source>
        <dbReference type="EMBL" id="RMC09058.1"/>
    </source>
</evidence>
<accession>A0A3M0K7C7</accession>